<dbReference type="Proteomes" id="UP000198744">
    <property type="component" value="Unassembled WGS sequence"/>
</dbReference>
<organism evidence="7 8">
    <name type="scientific">Syntrophus gentianae</name>
    <dbReference type="NCBI Taxonomy" id="43775"/>
    <lineage>
        <taxon>Bacteria</taxon>
        <taxon>Pseudomonadati</taxon>
        <taxon>Thermodesulfobacteriota</taxon>
        <taxon>Syntrophia</taxon>
        <taxon>Syntrophales</taxon>
        <taxon>Syntrophaceae</taxon>
        <taxon>Syntrophus</taxon>
    </lineage>
</organism>
<keyword evidence="3 5" id="KW-1133">Transmembrane helix</keyword>
<dbReference type="GO" id="GO:0005886">
    <property type="term" value="C:plasma membrane"/>
    <property type="evidence" value="ECO:0007669"/>
    <property type="project" value="InterPro"/>
</dbReference>
<name>A0A1H7WVI8_9BACT</name>
<dbReference type="EMBL" id="FOBS01000008">
    <property type="protein sequence ID" value="SEM25562.1"/>
    <property type="molecule type" value="Genomic_DNA"/>
</dbReference>
<feature type="transmembrane region" description="Helical" evidence="5">
    <location>
        <begin position="42"/>
        <end position="62"/>
    </location>
</feature>
<reference evidence="7 8" key="1">
    <citation type="submission" date="2016-10" db="EMBL/GenBank/DDBJ databases">
        <authorList>
            <person name="de Groot N.N."/>
        </authorList>
    </citation>
    <scope>NUCLEOTIDE SEQUENCE [LARGE SCALE GENOMIC DNA]</scope>
    <source>
        <strain evidence="7 8">DSM 8423</strain>
    </source>
</reference>
<evidence type="ECO:0000256" key="1">
    <source>
        <dbReference type="ARBA" id="ARBA00022475"/>
    </source>
</evidence>
<proteinExistence type="predicted"/>
<keyword evidence="8" id="KW-1185">Reference proteome</keyword>
<evidence type="ECO:0000256" key="4">
    <source>
        <dbReference type="ARBA" id="ARBA00023136"/>
    </source>
</evidence>
<keyword evidence="1" id="KW-1003">Cell membrane</keyword>
<gene>
    <name evidence="7" type="ORF">SAMN04489760_10846</name>
</gene>
<keyword evidence="2 5" id="KW-0812">Transmembrane</keyword>
<accession>A0A1H7WVI8</accession>
<evidence type="ECO:0000256" key="3">
    <source>
        <dbReference type="ARBA" id="ARBA00022989"/>
    </source>
</evidence>
<evidence type="ECO:0000313" key="7">
    <source>
        <dbReference type="EMBL" id="SEM25562.1"/>
    </source>
</evidence>
<evidence type="ECO:0000256" key="2">
    <source>
        <dbReference type="ARBA" id="ARBA00022692"/>
    </source>
</evidence>
<evidence type="ECO:0000256" key="5">
    <source>
        <dbReference type="SAM" id="Phobius"/>
    </source>
</evidence>
<evidence type="ECO:0000313" key="8">
    <source>
        <dbReference type="Proteomes" id="UP000198744"/>
    </source>
</evidence>
<evidence type="ECO:0000259" key="6">
    <source>
        <dbReference type="Pfam" id="PF06305"/>
    </source>
</evidence>
<dbReference type="AlphaFoldDB" id="A0A1H7WVI8"/>
<dbReference type="InterPro" id="IPR010445">
    <property type="entry name" value="LapA_dom"/>
</dbReference>
<protein>
    <recommendedName>
        <fullName evidence="6">Lipopolysaccharide assembly protein A domain-containing protein</fullName>
    </recommendedName>
</protein>
<dbReference type="Pfam" id="PF06305">
    <property type="entry name" value="LapA_dom"/>
    <property type="match status" value="1"/>
</dbReference>
<dbReference type="RefSeq" id="WP_175476411.1">
    <property type="nucleotide sequence ID" value="NZ_FOBS01000008.1"/>
</dbReference>
<sequence length="77" mass="8329">MINFKLLAAFSAILLILIVIIQNSQPVETKFLFISITMPNAALLASTLLIGIFVGILIALSFSSAKRKPGGKQEKIK</sequence>
<feature type="domain" description="Lipopolysaccharide assembly protein A" evidence="6">
    <location>
        <begin position="22"/>
        <end position="67"/>
    </location>
</feature>
<keyword evidence="4 5" id="KW-0472">Membrane</keyword>